<comment type="caution">
    <text evidence="2">The sequence shown here is derived from an EMBL/GenBank/DDBJ whole genome shotgun (WGS) entry which is preliminary data.</text>
</comment>
<feature type="signal peptide" evidence="1">
    <location>
        <begin position="1"/>
        <end position="22"/>
    </location>
</feature>
<dbReference type="EMBL" id="JBITYT010000001">
    <property type="protein sequence ID" value="MFI9118003.1"/>
    <property type="molecule type" value="Genomic_DNA"/>
</dbReference>
<evidence type="ECO:0000313" key="2">
    <source>
        <dbReference type="EMBL" id="MFI9118003.1"/>
    </source>
</evidence>
<evidence type="ECO:0008006" key="4">
    <source>
        <dbReference type="Google" id="ProtNLM"/>
    </source>
</evidence>
<feature type="chain" id="PRO_5045616882" description="DUF3558 domain-containing protein" evidence="1">
    <location>
        <begin position="23"/>
        <end position="188"/>
    </location>
</feature>
<gene>
    <name evidence="2" type="ORF">ACIGW0_01120</name>
</gene>
<keyword evidence="3" id="KW-1185">Reference proteome</keyword>
<keyword evidence="1" id="KW-0732">Signal</keyword>
<dbReference type="Proteomes" id="UP001614391">
    <property type="component" value="Unassembled WGS sequence"/>
</dbReference>
<organism evidence="2 3">
    <name type="scientific">Streptomyces bikiniensis</name>
    <dbReference type="NCBI Taxonomy" id="1896"/>
    <lineage>
        <taxon>Bacteria</taxon>
        <taxon>Bacillati</taxon>
        <taxon>Actinomycetota</taxon>
        <taxon>Actinomycetes</taxon>
        <taxon>Kitasatosporales</taxon>
        <taxon>Streptomycetaceae</taxon>
        <taxon>Streptomyces</taxon>
    </lineage>
</organism>
<protein>
    <recommendedName>
        <fullName evidence="4">DUF3558 domain-containing protein</fullName>
    </recommendedName>
</protein>
<proteinExistence type="predicted"/>
<accession>A0ABW8CKD2</accession>
<sequence length="188" mass="20791">MRRFTRTAAVVSTAVVTAGLLAGCATEEKKTVPKLPERICWNGAFAGSDVSPLLPPGDKAEFARLSGRHFTLTDENDSAICTLYIDGNTKFQAIANLEKFEESIEWSSWDPARPKPLDVGEKGIIWNTGAASYFTCEPAKNRNSPGRYIELMIIAHYPPDKSKLQATMPALMKEFMAYAQRELKCPES</sequence>
<evidence type="ECO:0000256" key="1">
    <source>
        <dbReference type="SAM" id="SignalP"/>
    </source>
</evidence>
<name>A0ABW8CKD2_STRBI</name>
<evidence type="ECO:0000313" key="3">
    <source>
        <dbReference type="Proteomes" id="UP001614391"/>
    </source>
</evidence>
<dbReference type="PROSITE" id="PS51257">
    <property type="entry name" value="PROKAR_LIPOPROTEIN"/>
    <property type="match status" value="1"/>
</dbReference>
<dbReference type="RefSeq" id="WP_399609612.1">
    <property type="nucleotide sequence ID" value="NZ_JBITYT010000001.1"/>
</dbReference>
<reference evidence="2 3" key="1">
    <citation type="submission" date="2024-10" db="EMBL/GenBank/DDBJ databases">
        <title>The Natural Products Discovery Center: Release of the First 8490 Sequenced Strains for Exploring Actinobacteria Biosynthetic Diversity.</title>
        <authorList>
            <person name="Kalkreuter E."/>
            <person name="Kautsar S.A."/>
            <person name="Yang D."/>
            <person name="Bader C.D."/>
            <person name="Teijaro C.N."/>
            <person name="Fluegel L."/>
            <person name="Davis C.M."/>
            <person name="Simpson J.R."/>
            <person name="Lauterbach L."/>
            <person name="Steele A.D."/>
            <person name="Gui C."/>
            <person name="Meng S."/>
            <person name="Li G."/>
            <person name="Viehrig K."/>
            <person name="Ye F."/>
            <person name="Su P."/>
            <person name="Kiefer A.F."/>
            <person name="Nichols A."/>
            <person name="Cepeda A.J."/>
            <person name="Yan W."/>
            <person name="Fan B."/>
            <person name="Jiang Y."/>
            <person name="Adhikari A."/>
            <person name="Zheng C.-J."/>
            <person name="Schuster L."/>
            <person name="Cowan T.M."/>
            <person name="Smanski M.J."/>
            <person name="Chevrette M.G."/>
            <person name="De Carvalho L.P.S."/>
            <person name="Shen B."/>
        </authorList>
    </citation>
    <scope>NUCLEOTIDE SEQUENCE [LARGE SCALE GENOMIC DNA]</scope>
    <source>
        <strain evidence="2 3">NPDC053346</strain>
    </source>
</reference>